<accession>K1QLV9</accession>
<sequence>MEVWSGAISPSWLAGLPIKAGLAGKYQCSELPVIETDARPGSSESERKSTGSTNDPTRTIEYIHISCVPTPEFNKVSFNQTLIVGDPRVIHKLPWFATIPDARLSP</sequence>
<gene>
    <name evidence="1" type="ORF">CGI_10017655</name>
</gene>
<dbReference type="InParanoid" id="K1QLV9"/>
<dbReference type="EMBL" id="JH818674">
    <property type="protein sequence ID" value="EKC37832.1"/>
    <property type="molecule type" value="Genomic_DNA"/>
</dbReference>
<proteinExistence type="predicted"/>
<name>K1QLV9_MAGGI</name>
<dbReference type="AlphaFoldDB" id="K1QLV9"/>
<dbReference type="HOGENOM" id="CLU_2225737_0_0_1"/>
<protein>
    <submittedName>
        <fullName evidence="1">Uncharacterized protein</fullName>
    </submittedName>
</protein>
<reference evidence="1" key="1">
    <citation type="journal article" date="2012" name="Nature">
        <title>The oyster genome reveals stress adaptation and complexity of shell formation.</title>
        <authorList>
            <person name="Zhang G."/>
            <person name="Fang X."/>
            <person name="Guo X."/>
            <person name="Li L."/>
            <person name="Luo R."/>
            <person name="Xu F."/>
            <person name="Yang P."/>
            <person name="Zhang L."/>
            <person name="Wang X."/>
            <person name="Qi H."/>
            <person name="Xiong Z."/>
            <person name="Que H."/>
            <person name="Xie Y."/>
            <person name="Holland P.W."/>
            <person name="Paps J."/>
            <person name="Zhu Y."/>
            <person name="Wu F."/>
            <person name="Chen Y."/>
            <person name="Wang J."/>
            <person name="Peng C."/>
            <person name="Meng J."/>
            <person name="Yang L."/>
            <person name="Liu J."/>
            <person name="Wen B."/>
            <person name="Zhang N."/>
            <person name="Huang Z."/>
            <person name="Zhu Q."/>
            <person name="Feng Y."/>
            <person name="Mount A."/>
            <person name="Hedgecock D."/>
            <person name="Xu Z."/>
            <person name="Liu Y."/>
            <person name="Domazet-Loso T."/>
            <person name="Du Y."/>
            <person name="Sun X."/>
            <person name="Zhang S."/>
            <person name="Liu B."/>
            <person name="Cheng P."/>
            <person name="Jiang X."/>
            <person name="Li J."/>
            <person name="Fan D."/>
            <person name="Wang W."/>
            <person name="Fu W."/>
            <person name="Wang T."/>
            <person name="Wang B."/>
            <person name="Zhang J."/>
            <person name="Peng Z."/>
            <person name="Li Y."/>
            <person name="Li N."/>
            <person name="Wang J."/>
            <person name="Chen M."/>
            <person name="He Y."/>
            <person name="Tan F."/>
            <person name="Song X."/>
            <person name="Zheng Q."/>
            <person name="Huang R."/>
            <person name="Yang H."/>
            <person name="Du X."/>
            <person name="Chen L."/>
            <person name="Yang M."/>
            <person name="Gaffney P.M."/>
            <person name="Wang S."/>
            <person name="Luo L."/>
            <person name="She Z."/>
            <person name="Ming Y."/>
            <person name="Huang W."/>
            <person name="Zhang S."/>
            <person name="Huang B."/>
            <person name="Zhang Y."/>
            <person name="Qu T."/>
            <person name="Ni P."/>
            <person name="Miao G."/>
            <person name="Wang J."/>
            <person name="Wang Q."/>
            <person name="Steinberg C.E."/>
            <person name="Wang H."/>
            <person name="Li N."/>
            <person name="Qian L."/>
            <person name="Zhang G."/>
            <person name="Li Y."/>
            <person name="Yang H."/>
            <person name="Liu X."/>
            <person name="Wang J."/>
            <person name="Yin Y."/>
            <person name="Wang J."/>
        </authorList>
    </citation>
    <scope>NUCLEOTIDE SEQUENCE [LARGE SCALE GENOMIC DNA]</scope>
    <source>
        <strain evidence="1">05x7-T-G4-1.051#20</strain>
    </source>
</reference>
<evidence type="ECO:0000313" key="1">
    <source>
        <dbReference type="EMBL" id="EKC37832.1"/>
    </source>
</evidence>
<organism evidence="1">
    <name type="scientific">Magallana gigas</name>
    <name type="common">Pacific oyster</name>
    <name type="synonym">Crassostrea gigas</name>
    <dbReference type="NCBI Taxonomy" id="29159"/>
    <lineage>
        <taxon>Eukaryota</taxon>
        <taxon>Metazoa</taxon>
        <taxon>Spiralia</taxon>
        <taxon>Lophotrochozoa</taxon>
        <taxon>Mollusca</taxon>
        <taxon>Bivalvia</taxon>
        <taxon>Autobranchia</taxon>
        <taxon>Pteriomorphia</taxon>
        <taxon>Ostreida</taxon>
        <taxon>Ostreoidea</taxon>
        <taxon>Ostreidae</taxon>
        <taxon>Magallana</taxon>
    </lineage>
</organism>